<dbReference type="OrthoDB" id="191995at2759"/>
<evidence type="ECO:0000256" key="5">
    <source>
        <dbReference type="ARBA" id="ARBA00093637"/>
    </source>
</evidence>
<dbReference type="GO" id="GO:0005759">
    <property type="term" value="C:mitochondrial matrix"/>
    <property type="evidence" value="ECO:0007669"/>
    <property type="project" value="UniProtKB-SubCell"/>
</dbReference>
<evidence type="ECO:0000256" key="3">
    <source>
        <dbReference type="ARBA" id="ARBA00023128"/>
    </source>
</evidence>
<dbReference type="InterPro" id="IPR017703">
    <property type="entry name" value="YgfZ/GCV_T_CS"/>
</dbReference>
<protein>
    <recommendedName>
        <fullName evidence="5">Iron-sulfur cluster assembly factor IBA57 homolog, mitochondrial</fullName>
    </recommendedName>
</protein>
<dbReference type="FunCoup" id="A0A2N3NCP6">
    <property type="interactions" value="281"/>
</dbReference>
<dbReference type="SUPFAM" id="SSF103025">
    <property type="entry name" value="Folate-binding domain"/>
    <property type="match status" value="1"/>
</dbReference>
<evidence type="ECO:0000313" key="6">
    <source>
        <dbReference type="EMBL" id="PKS10199.1"/>
    </source>
</evidence>
<evidence type="ECO:0000313" key="7">
    <source>
        <dbReference type="Proteomes" id="UP000233524"/>
    </source>
</evidence>
<comment type="similarity">
    <text evidence="4">Belongs to the GcvT family. CAF17/IBA57 subfamily.</text>
</comment>
<organism evidence="6 7">
    <name type="scientific">Lomentospora prolificans</name>
    <dbReference type="NCBI Taxonomy" id="41688"/>
    <lineage>
        <taxon>Eukaryota</taxon>
        <taxon>Fungi</taxon>
        <taxon>Dikarya</taxon>
        <taxon>Ascomycota</taxon>
        <taxon>Pezizomycotina</taxon>
        <taxon>Sordariomycetes</taxon>
        <taxon>Hypocreomycetidae</taxon>
        <taxon>Microascales</taxon>
        <taxon>Microascaceae</taxon>
        <taxon>Lomentospora</taxon>
    </lineage>
</organism>
<comment type="caution">
    <text evidence="6">The sequence shown here is derived from an EMBL/GenBank/DDBJ whole genome shotgun (WGS) entry which is preliminary data.</text>
</comment>
<evidence type="ECO:0000256" key="1">
    <source>
        <dbReference type="ARBA" id="ARBA00004305"/>
    </source>
</evidence>
<dbReference type="AlphaFoldDB" id="A0A2N3NCP6"/>
<dbReference type="STRING" id="41688.A0A2N3NCP6"/>
<dbReference type="PANTHER" id="PTHR22602">
    <property type="entry name" value="TRANSFERASE CAF17, MITOCHONDRIAL-RELATED"/>
    <property type="match status" value="1"/>
</dbReference>
<dbReference type="NCBIfam" id="TIGR03317">
    <property type="entry name" value="ygfZ_signature"/>
    <property type="match status" value="1"/>
</dbReference>
<dbReference type="PANTHER" id="PTHR22602:SF0">
    <property type="entry name" value="TRANSFERASE CAF17, MITOCHONDRIAL-RELATED"/>
    <property type="match status" value="1"/>
</dbReference>
<keyword evidence="7" id="KW-1185">Reference proteome</keyword>
<keyword evidence="2" id="KW-0809">Transit peptide</keyword>
<dbReference type="EMBL" id="NLAX01000008">
    <property type="protein sequence ID" value="PKS10199.1"/>
    <property type="molecule type" value="Genomic_DNA"/>
</dbReference>
<reference evidence="6 7" key="1">
    <citation type="journal article" date="2017" name="G3 (Bethesda)">
        <title>First Draft Genome Sequence of the Pathogenic Fungus Lomentospora prolificans (Formerly Scedosporium prolificans).</title>
        <authorList>
            <person name="Luo R."/>
            <person name="Zimin A."/>
            <person name="Workman R."/>
            <person name="Fan Y."/>
            <person name="Pertea G."/>
            <person name="Grossman N."/>
            <person name="Wear M.P."/>
            <person name="Jia B."/>
            <person name="Miller H."/>
            <person name="Casadevall A."/>
            <person name="Timp W."/>
            <person name="Zhang S.X."/>
            <person name="Salzberg S.L."/>
        </authorList>
    </citation>
    <scope>NUCLEOTIDE SEQUENCE [LARGE SCALE GENOMIC DNA]</scope>
    <source>
        <strain evidence="6 7">JHH-5317</strain>
    </source>
</reference>
<dbReference type="Gene3D" id="3.30.1360.120">
    <property type="entry name" value="Probable tRNA modification gtpase trme, domain 1"/>
    <property type="match status" value="1"/>
</dbReference>
<gene>
    <name evidence="6" type="ORF">jhhlp_001949</name>
</gene>
<proteinExistence type="inferred from homology"/>
<dbReference type="Proteomes" id="UP000233524">
    <property type="component" value="Unassembled WGS sequence"/>
</dbReference>
<evidence type="ECO:0000256" key="2">
    <source>
        <dbReference type="ARBA" id="ARBA00022946"/>
    </source>
</evidence>
<sequence length="360" mass="39910">MTVQNAGAGIARLSRRLLSLSGPDAAKFLQGMMSAAILTRDGKLISQSGPSYSGLFTPQGRVQHDILVYPRPPQDPSQAMPDYLVEVDGNEATKLMKKLKFYKLRAKFAMRAVEPDELTVYHLWDDNKGQAIPTLESKTTEAEMLSQDPRLAALGYRLLAKGDQLPAVDLDEVSEDSYRLRRYLHGVAESQDEIPMDHALPLEYNMELLGGVNFQKGCYVGQELQARTKYLGIVHKRVLPCMLYEGPTPETLEYKPEDAVSAVDIPNDSAIDKIRKEGEKASRRDRKPGKWIAGIGNVGLAVCRLSAMTDVIPPHPPDMPVNATFTPDTEFKVDAADGKVVKVKAFVPEWLRQGLVGYRD</sequence>
<comment type="subcellular location">
    <subcellularLocation>
        <location evidence="1">Mitochondrion matrix</location>
    </subcellularLocation>
</comment>
<dbReference type="InterPro" id="IPR027266">
    <property type="entry name" value="TrmE/GcvT-like"/>
</dbReference>
<dbReference type="InterPro" id="IPR045179">
    <property type="entry name" value="YgfZ/GcvT"/>
</dbReference>
<name>A0A2N3NCP6_9PEZI</name>
<dbReference type="InParanoid" id="A0A2N3NCP6"/>
<dbReference type="VEuPathDB" id="FungiDB:jhhlp_001949"/>
<keyword evidence="3" id="KW-0496">Mitochondrion</keyword>
<evidence type="ECO:0000256" key="4">
    <source>
        <dbReference type="ARBA" id="ARBA00093447"/>
    </source>
</evidence>
<accession>A0A2N3NCP6</accession>
<dbReference type="GO" id="GO:0016226">
    <property type="term" value="P:iron-sulfur cluster assembly"/>
    <property type="evidence" value="ECO:0007669"/>
    <property type="project" value="TreeGrafter"/>
</dbReference>